<protein>
    <submittedName>
        <fullName evidence="1">Uncharacterized protein</fullName>
    </submittedName>
</protein>
<dbReference type="EMBL" id="WJQU01000003">
    <property type="protein sequence ID" value="KAJ6638089.1"/>
    <property type="molecule type" value="Genomic_DNA"/>
</dbReference>
<dbReference type="OrthoDB" id="6777597at2759"/>
<dbReference type="Proteomes" id="UP001151699">
    <property type="component" value="Chromosome X"/>
</dbReference>
<accession>A0A9Q0MVH0</accession>
<reference evidence="1" key="1">
    <citation type="submission" date="2022-07" db="EMBL/GenBank/DDBJ databases">
        <authorList>
            <person name="Trinca V."/>
            <person name="Uliana J.V.C."/>
            <person name="Torres T.T."/>
            <person name="Ward R.J."/>
            <person name="Monesi N."/>
        </authorList>
    </citation>
    <scope>NUCLEOTIDE SEQUENCE</scope>
    <source>
        <strain evidence="1">HSMRA1968</strain>
        <tissue evidence="1">Whole embryos</tissue>
    </source>
</reference>
<comment type="caution">
    <text evidence="1">The sequence shown here is derived from an EMBL/GenBank/DDBJ whole genome shotgun (WGS) entry which is preliminary data.</text>
</comment>
<proteinExistence type="predicted"/>
<organism evidence="1 2">
    <name type="scientific">Pseudolycoriella hygida</name>
    <dbReference type="NCBI Taxonomy" id="35572"/>
    <lineage>
        <taxon>Eukaryota</taxon>
        <taxon>Metazoa</taxon>
        <taxon>Ecdysozoa</taxon>
        <taxon>Arthropoda</taxon>
        <taxon>Hexapoda</taxon>
        <taxon>Insecta</taxon>
        <taxon>Pterygota</taxon>
        <taxon>Neoptera</taxon>
        <taxon>Endopterygota</taxon>
        <taxon>Diptera</taxon>
        <taxon>Nematocera</taxon>
        <taxon>Sciaroidea</taxon>
        <taxon>Sciaridae</taxon>
        <taxon>Pseudolycoriella</taxon>
    </lineage>
</organism>
<evidence type="ECO:0000313" key="2">
    <source>
        <dbReference type="Proteomes" id="UP001151699"/>
    </source>
</evidence>
<gene>
    <name evidence="1" type="ORF">Bhyg_10822</name>
</gene>
<evidence type="ECO:0000313" key="1">
    <source>
        <dbReference type="EMBL" id="KAJ6638089.1"/>
    </source>
</evidence>
<dbReference type="AlphaFoldDB" id="A0A9Q0MVH0"/>
<sequence length="83" mass="9653">MRFYFSVEGDGNPPIQDEAASTVTAKHVSKRDLRKVIKREIAVFEDRSSMQYATLYLLSNQQTLILREHFRMLELYALKCAVN</sequence>
<name>A0A9Q0MVH0_9DIPT</name>
<keyword evidence="2" id="KW-1185">Reference proteome</keyword>